<reference evidence="1" key="1">
    <citation type="journal article" date="2019" name="Environ. Microbiol.">
        <title>Fungal ecological strategies reflected in gene transcription - a case study of two litter decomposers.</title>
        <authorList>
            <person name="Barbi F."/>
            <person name="Kohler A."/>
            <person name="Barry K."/>
            <person name="Baskaran P."/>
            <person name="Daum C."/>
            <person name="Fauchery L."/>
            <person name="Ihrmark K."/>
            <person name="Kuo A."/>
            <person name="LaButti K."/>
            <person name="Lipzen A."/>
            <person name="Morin E."/>
            <person name="Grigoriev I.V."/>
            <person name="Henrissat B."/>
            <person name="Lindahl B."/>
            <person name="Martin F."/>
        </authorList>
    </citation>
    <scope>NUCLEOTIDE SEQUENCE</scope>
    <source>
        <strain evidence="1">JB14</strain>
    </source>
</reference>
<dbReference type="OrthoDB" id="3235325at2759"/>
<organism evidence="1 2">
    <name type="scientific">Gymnopus androsaceus JB14</name>
    <dbReference type="NCBI Taxonomy" id="1447944"/>
    <lineage>
        <taxon>Eukaryota</taxon>
        <taxon>Fungi</taxon>
        <taxon>Dikarya</taxon>
        <taxon>Basidiomycota</taxon>
        <taxon>Agaricomycotina</taxon>
        <taxon>Agaricomycetes</taxon>
        <taxon>Agaricomycetidae</taxon>
        <taxon>Agaricales</taxon>
        <taxon>Marasmiineae</taxon>
        <taxon>Omphalotaceae</taxon>
        <taxon>Gymnopus</taxon>
    </lineage>
</organism>
<dbReference type="Proteomes" id="UP000799118">
    <property type="component" value="Unassembled WGS sequence"/>
</dbReference>
<proteinExistence type="predicted"/>
<dbReference type="AlphaFoldDB" id="A0A6A4IPG4"/>
<keyword evidence="2" id="KW-1185">Reference proteome</keyword>
<evidence type="ECO:0000313" key="1">
    <source>
        <dbReference type="EMBL" id="KAE9410728.1"/>
    </source>
</evidence>
<dbReference type="EMBL" id="ML769384">
    <property type="protein sequence ID" value="KAE9410728.1"/>
    <property type="molecule type" value="Genomic_DNA"/>
</dbReference>
<sequence length="258" mass="28716">MISNEIAESIHENSRACWQRLLCLNLAPPHYTDINIDTLNEYNHYMCMHFPFLAYCEGMWKTKAIWILDFVVLDTQGGLQKASKAGGQGEYSRKAVLRCSAAKHLRTDEHATPTPLPTPLPTPASATIELPPVDPMVIDPPPAMCPQPQSTTDSDNSIMSNEMPTNPTPIQIPSKTMANSSFFTSESELNSLFDDPPSSQTLLSLLPSRHLSHDDILIYVSTTFLINLVYTNSRSVGLAIARSIDLYAYTYVYIYADL</sequence>
<gene>
    <name evidence="1" type="ORF">BT96DRAFT_983426</name>
</gene>
<name>A0A6A4IPG4_9AGAR</name>
<evidence type="ECO:0000313" key="2">
    <source>
        <dbReference type="Proteomes" id="UP000799118"/>
    </source>
</evidence>
<accession>A0A6A4IPG4</accession>
<protein>
    <submittedName>
        <fullName evidence="1">Uncharacterized protein</fullName>
    </submittedName>
</protein>